<gene>
    <name evidence="1" type="ORF">C1H71_10425</name>
</gene>
<sequence length="70" mass="7895">MQRGHISASPQQRDLREEYPLKMDCWYVDLIPTNIPTMVAGFVGTWANDGGRKKPPKARLFGGFRSLANC</sequence>
<dbReference type="AlphaFoldDB" id="A0A7G3G9E4"/>
<protein>
    <submittedName>
        <fullName evidence="1">Uncharacterized protein</fullName>
    </submittedName>
</protein>
<keyword evidence="2" id="KW-1185">Reference proteome</keyword>
<name>A0A7G3G9E4_9NEIS</name>
<proteinExistence type="predicted"/>
<dbReference type="EMBL" id="CP025781">
    <property type="protein sequence ID" value="QBC43921.1"/>
    <property type="molecule type" value="Genomic_DNA"/>
</dbReference>
<reference evidence="1 2" key="1">
    <citation type="submission" date="2018-01" db="EMBL/GenBank/DDBJ databases">
        <title>Genome sequence of Iodobacter sp. strain PCH194 isolated from Indian Trans-Himalaya.</title>
        <authorList>
            <person name="Kumar V."/>
            <person name="Thakur V."/>
            <person name="Kumar S."/>
            <person name="Singh D."/>
        </authorList>
    </citation>
    <scope>NUCLEOTIDE SEQUENCE [LARGE SCALE GENOMIC DNA]</scope>
    <source>
        <strain evidence="1 2">PCH194</strain>
    </source>
</reference>
<evidence type="ECO:0000313" key="1">
    <source>
        <dbReference type="EMBL" id="QBC43921.1"/>
    </source>
</evidence>
<dbReference type="KEGG" id="ifl:C1H71_10425"/>
<evidence type="ECO:0000313" key="2">
    <source>
        <dbReference type="Proteomes" id="UP000515917"/>
    </source>
</evidence>
<organism evidence="1 2">
    <name type="scientific">Iodobacter fluviatilis</name>
    <dbReference type="NCBI Taxonomy" id="537"/>
    <lineage>
        <taxon>Bacteria</taxon>
        <taxon>Pseudomonadati</taxon>
        <taxon>Pseudomonadota</taxon>
        <taxon>Betaproteobacteria</taxon>
        <taxon>Neisseriales</taxon>
        <taxon>Chitinibacteraceae</taxon>
        <taxon>Iodobacter</taxon>
    </lineage>
</organism>
<dbReference type="Proteomes" id="UP000515917">
    <property type="component" value="Chromosome"/>
</dbReference>
<accession>A0A7G3G9E4</accession>